<keyword evidence="2" id="KW-0812">Transmembrane</keyword>
<dbReference type="EMBL" id="VCGU01000007">
    <property type="protein sequence ID" value="TRY73723.1"/>
    <property type="molecule type" value="Genomic_DNA"/>
</dbReference>
<dbReference type="Pfam" id="PF03435">
    <property type="entry name" value="Sacchrp_dh_NADP"/>
    <property type="match status" value="1"/>
</dbReference>
<dbReference type="GO" id="GO:0005811">
    <property type="term" value="C:lipid droplet"/>
    <property type="evidence" value="ECO:0007669"/>
    <property type="project" value="TreeGrafter"/>
</dbReference>
<dbReference type="InterPro" id="IPR036291">
    <property type="entry name" value="NAD(P)-bd_dom_sf"/>
</dbReference>
<feature type="transmembrane region" description="Helical" evidence="2">
    <location>
        <begin position="276"/>
        <end position="293"/>
    </location>
</feature>
<organism evidence="4 5">
    <name type="scientific">Tigriopus californicus</name>
    <name type="common">Marine copepod</name>
    <dbReference type="NCBI Taxonomy" id="6832"/>
    <lineage>
        <taxon>Eukaryota</taxon>
        <taxon>Metazoa</taxon>
        <taxon>Ecdysozoa</taxon>
        <taxon>Arthropoda</taxon>
        <taxon>Crustacea</taxon>
        <taxon>Multicrustacea</taxon>
        <taxon>Hexanauplia</taxon>
        <taxon>Copepoda</taxon>
        <taxon>Harpacticoida</taxon>
        <taxon>Harpacticidae</taxon>
        <taxon>Tigriopus</taxon>
    </lineage>
</organism>
<dbReference type="FunFam" id="3.40.50.720:FF:000178">
    <property type="entry name" value="Saccharopine dehydrogenase-like oxidoreductase"/>
    <property type="match status" value="1"/>
</dbReference>
<dbReference type="STRING" id="6832.A0A553P7S7"/>
<proteinExistence type="inferred from homology"/>
<dbReference type="PANTHER" id="PTHR12286">
    <property type="entry name" value="SACCHAROPINE DEHYDROGENASE-LIKE OXIDOREDUCTASE"/>
    <property type="match status" value="1"/>
</dbReference>
<evidence type="ECO:0000259" key="3">
    <source>
        <dbReference type="Pfam" id="PF03435"/>
    </source>
</evidence>
<dbReference type="InterPro" id="IPR051276">
    <property type="entry name" value="Saccharopine_DH-like_oxidrdct"/>
</dbReference>
<evidence type="ECO:0000313" key="4">
    <source>
        <dbReference type="EMBL" id="TRY73723.1"/>
    </source>
</evidence>
<comment type="similarity">
    <text evidence="1">Belongs to the saccharopine dehydrogenase family.</text>
</comment>
<accession>A0A553P7S7</accession>
<dbReference type="SUPFAM" id="SSF51735">
    <property type="entry name" value="NAD(P)-binding Rossmann-fold domains"/>
    <property type="match status" value="1"/>
</dbReference>
<dbReference type="InterPro" id="IPR005097">
    <property type="entry name" value="Sacchrp_dh_NADP-bd"/>
</dbReference>
<dbReference type="PANTHER" id="PTHR12286:SF5">
    <property type="entry name" value="SACCHAROPINE DEHYDROGENASE-LIKE OXIDOREDUCTASE"/>
    <property type="match status" value="1"/>
</dbReference>
<reference evidence="4 5" key="1">
    <citation type="journal article" date="2018" name="Nat. Ecol. Evol.">
        <title>Genomic signatures of mitonuclear coevolution across populations of Tigriopus californicus.</title>
        <authorList>
            <person name="Barreto F.S."/>
            <person name="Watson E.T."/>
            <person name="Lima T.G."/>
            <person name="Willett C.S."/>
            <person name="Edmands S."/>
            <person name="Li W."/>
            <person name="Burton R.S."/>
        </authorList>
    </citation>
    <scope>NUCLEOTIDE SEQUENCE [LARGE SCALE GENOMIC DNA]</scope>
    <source>
        <strain evidence="4 5">San Diego</strain>
    </source>
</reference>
<comment type="caution">
    <text evidence="4">The sequence shown here is derived from an EMBL/GenBank/DDBJ whole genome shotgun (WGS) entry which is preliminary data.</text>
</comment>
<name>A0A553P7S7_TIGCA</name>
<dbReference type="GO" id="GO:0009247">
    <property type="term" value="P:glycolipid biosynthetic process"/>
    <property type="evidence" value="ECO:0007669"/>
    <property type="project" value="TreeGrafter"/>
</dbReference>
<evidence type="ECO:0000256" key="2">
    <source>
        <dbReference type="SAM" id="Phobius"/>
    </source>
</evidence>
<keyword evidence="2" id="KW-0472">Membrane</keyword>
<keyword evidence="2" id="KW-1133">Transmembrane helix</keyword>
<dbReference type="Proteomes" id="UP000318571">
    <property type="component" value="Chromosome 3"/>
</dbReference>
<dbReference type="OMA" id="KRPVQMH"/>
<dbReference type="GO" id="GO:0005886">
    <property type="term" value="C:plasma membrane"/>
    <property type="evidence" value="ECO:0007669"/>
    <property type="project" value="TreeGrafter"/>
</dbReference>
<dbReference type="GO" id="GO:0005739">
    <property type="term" value="C:mitochondrion"/>
    <property type="evidence" value="ECO:0007669"/>
    <property type="project" value="TreeGrafter"/>
</dbReference>
<evidence type="ECO:0000256" key="1">
    <source>
        <dbReference type="ARBA" id="ARBA00038048"/>
    </source>
</evidence>
<gene>
    <name evidence="4" type="ORF">TCAL_05842</name>
</gene>
<feature type="domain" description="Saccharopine dehydrogenase NADP binding" evidence="3">
    <location>
        <begin position="5"/>
        <end position="140"/>
    </location>
</feature>
<dbReference type="AlphaFoldDB" id="A0A553P7S7"/>
<sequence>MKFDIIIFGASGYTGQFVVEYLARALAQDGAKLTWAISGRSESKLKTVLEAASKTTGLDLHSIPVVVCDVKEASSLAQMAAQARLVLNCVGPYRFYGEQVVKACVEAATHHLDISGEPQFMEKMQLHYHEPAQAQGVYVISSCGFDSIPSDLGQMFLTSKMEGDVNDIETYLSVTTPPNVSGPVINFGTWQSAIYGLAMAHELKPLRQSLYPERLPALQPKLKARPALHFNDVVQGWCLPFLGSDRSVMIRTQRARFHRDKKRPAQVGCYVRMSSLFYAVCAIFVGAIFSVLAKSSWGRYLLETYPRFWSAGAVSKEGPSQAMTEETNFEMKLVGRGWRESQSDPTANPSGTPTRQVTVTVKGKNVGYGSTCQCLVQSALVLLSEADRMPGQGGVYPPGYAFARTSLVDRLTQNHVTFEAEVEDF</sequence>
<evidence type="ECO:0000313" key="5">
    <source>
        <dbReference type="Proteomes" id="UP000318571"/>
    </source>
</evidence>
<protein>
    <recommendedName>
        <fullName evidence="3">Saccharopine dehydrogenase NADP binding domain-containing protein</fullName>
    </recommendedName>
</protein>
<keyword evidence="5" id="KW-1185">Reference proteome</keyword>
<dbReference type="Gene3D" id="3.40.50.720">
    <property type="entry name" value="NAD(P)-binding Rossmann-like Domain"/>
    <property type="match status" value="1"/>
</dbReference>